<protein>
    <submittedName>
        <fullName evidence="1">Uncharacterized protein</fullName>
    </submittedName>
</protein>
<organism evidence="1 2">
    <name type="scientific">Streptomyces amakusaensis</name>
    <dbReference type="NCBI Taxonomy" id="67271"/>
    <lineage>
        <taxon>Bacteria</taxon>
        <taxon>Bacillati</taxon>
        <taxon>Actinomycetota</taxon>
        <taxon>Actinomycetes</taxon>
        <taxon>Kitasatosporales</taxon>
        <taxon>Streptomycetaceae</taxon>
        <taxon>Streptomyces</taxon>
    </lineage>
</organism>
<keyword evidence="2" id="KW-1185">Reference proteome</keyword>
<dbReference type="Proteomes" id="UP001596160">
    <property type="component" value="Unassembled WGS sequence"/>
</dbReference>
<name>A0ABW0AJ56_9ACTN</name>
<proteinExistence type="predicted"/>
<evidence type="ECO:0000313" key="1">
    <source>
        <dbReference type="EMBL" id="MFC5152683.1"/>
    </source>
</evidence>
<dbReference type="RefSeq" id="WP_344479206.1">
    <property type="nucleotide sequence ID" value="NZ_BAAASB010000011.1"/>
</dbReference>
<gene>
    <name evidence="1" type="ORF">ACFPRH_13150</name>
</gene>
<comment type="caution">
    <text evidence="1">The sequence shown here is derived from an EMBL/GenBank/DDBJ whole genome shotgun (WGS) entry which is preliminary data.</text>
</comment>
<reference evidence="2" key="1">
    <citation type="journal article" date="2019" name="Int. J. Syst. Evol. Microbiol.">
        <title>The Global Catalogue of Microorganisms (GCM) 10K type strain sequencing project: providing services to taxonomists for standard genome sequencing and annotation.</title>
        <authorList>
            <consortium name="The Broad Institute Genomics Platform"/>
            <consortium name="The Broad Institute Genome Sequencing Center for Infectious Disease"/>
            <person name="Wu L."/>
            <person name="Ma J."/>
        </authorList>
    </citation>
    <scope>NUCLEOTIDE SEQUENCE [LARGE SCALE GENOMIC DNA]</scope>
    <source>
        <strain evidence="2">PCU 266</strain>
    </source>
</reference>
<accession>A0ABW0AJ56</accession>
<evidence type="ECO:0000313" key="2">
    <source>
        <dbReference type="Proteomes" id="UP001596160"/>
    </source>
</evidence>
<sequence length="342" mass="37866">MMRVEIPVDLLKDRQGDENAELILKLIAFFREARHEWVISPHDVDAFQAFLQRHVPTLAQIYLLLAQKASMAQAWAPRSGAAGVIRMAGETLTGDIRDLERPAVLVVENAVYDWQMIEALARLLGCEDVIDAKEGSRLGVYNGGGKDGAIWHAVDQAAKFSRIKRVVLVIDSDSFHPADRTGNHEKADSAAREGVSSHVVSFREMENYIPNRVLARQPKKVVGMPSMAKRLESLKALLPEQRAHFDMKHGFKGKPQKGAGQKGRHARQAGTAYSVPSRHGDLYGGVAERDLITLQEGFGTDLPDLFLQEVMRGGISERDLDGLGLGAKQELKSMFEKIRSVI</sequence>
<dbReference type="EMBL" id="JBHSKP010000007">
    <property type="protein sequence ID" value="MFC5152683.1"/>
    <property type="molecule type" value="Genomic_DNA"/>
</dbReference>